<keyword evidence="2" id="KW-1185">Reference proteome</keyword>
<gene>
    <name evidence="1" type="ORF">RF11_08120</name>
</gene>
<dbReference type="EMBL" id="JWZT01004602">
    <property type="protein sequence ID" value="KII63734.1"/>
    <property type="molecule type" value="Genomic_DNA"/>
</dbReference>
<name>A0A0C2MHC8_THEKT</name>
<sequence length="136" mass="16046">MDKFKIIKGYTINDSNIPCSNGNYDNFYRCPIKAFVDIPDKRFVQIYEDNSIGSANQFEFFISFANEEFYDSNRYRTRKHYSIYFASNIHNNLDENNVDDYLIDILTCDYTSTFYSRRCDGCLGIKGVIRYSALFK</sequence>
<evidence type="ECO:0000313" key="2">
    <source>
        <dbReference type="Proteomes" id="UP000031668"/>
    </source>
</evidence>
<evidence type="ECO:0000313" key="1">
    <source>
        <dbReference type="EMBL" id="KII63734.1"/>
    </source>
</evidence>
<protein>
    <submittedName>
        <fullName evidence="1">Uncharacterized protein</fullName>
    </submittedName>
</protein>
<proteinExistence type="predicted"/>
<accession>A0A0C2MHC8</accession>
<comment type="caution">
    <text evidence="1">The sequence shown here is derived from an EMBL/GenBank/DDBJ whole genome shotgun (WGS) entry which is preliminary data.</text>
</comment>
<organism evidence="1 2">
    <name type="scientific">Thelohanellus kitauei</name>
    <name type="common">Myxosporean</name>
    <dbReference type="NCBI Taxonomy" id="669202"/>
    <lineage>
        <taxon>Eukaryota</taxon>
        <taxon>Metazoa</taxon>
        <taxon>Cnidaria</taxon>
        <taxon>Myxozoa</taxon>
        <taxon>Myxosporea</taxon>
        <taxon>Bivalvulida</taxon>
        <taxon>Platysporina</taxon>
        <taxon>Myxobolidae</taxon>
        <taxon>Thelohanellus</taxon>
    </lineage>
</organism>
<reference evidence="1 2" key="1">
    <citation type="journal article" date="2014" name="Genome Biol. Evol.">
        <title>The genome of the myxosporean Thelohanellus kitauei shows adaptations to nutrient acquisition within its fish host.</title>
        <authorList>
            <person name="Yang Y."/>
            <person name="Xiong J."/>
            <person name="Zhou Z."/>
            <person name="Huo F."/>
            <person name="Miao W."/>
            <person name="Ran C."/>
            <person name="Liu Y."/>
            <person name="Zhang J."/>
            <person name="Feng J."/>
            <person name="Wang M."/>
            <person name="Wang M."/>
            <person name="Wang L."/>
            <person name="Yao B."/>
        </authorList>
    </citation>
    <scope>NUCLEOTIDE SEQUENCE [LARGE SCALE GENOMIC DNA]</scope>
    <source>
        <strain evidence="1">Wuqing</strain>
    </source>
</reference>
<dbReference type="Proteomes" id="UP000031668">
    <property type="component" value="Unassembled WGS sequence"/>
</dbReference>
<dbReference type="AlphaFoldDB" id="A0A0C2MHC8"/>